<dbReference type="EMBL" id="CP027226">
    <property type="protein sequence ID" value="AVM42689.1"/>
    <property type="molecule type" value="Genomic_DNA"/>
</dbReference>
<dbReference type="OrthoDB" id="9785836at2"/>
<keyword evidence="2 7" id="KW-0813">Transport</keyword>
<protein>
    <submittedName>
        <fullName evidence="9">Sugar ABC transporter permease</fullName>
    </submittedName>
</protein>
<evidence type="ECO:0000256" key="6">
    <source>
        <dbReference type="ARBA" id="ARBA00023136"/>
    </source>
</evidence>
<evidence type="ECO:0000256" key="2">
    <source>
        <dbReference type="ARBA" id="ARBA00022448"/>
    </source>
</evidence>
<dbReference type="KEGG" id="fsa:C5Q98_05440"/>
<feature type="transmembrane region" description="Helical" evidence="7">
    <location>
        <begin position="21"/>
        <end position="42"/>
    </location>
</feature>
<dbReference type="InterPro" id="IPR035906">
    <property type="entry name" value="MetI-like_sf"/>
</dbReference>
<comment type="similarity">
    <text evidence="7">Belongs to the binding-protein-dependent transport system permease family.</text>
</comment>
<feature type="domain" description="ABC transmembrane type-1" evidence="8">
    <location>
        <begin position="90"/>
        <end position="311"/>
    </location>
</feature>
<keyword evidence="6 7" id="KW-0472">Membrane</keyword>
<dbReference type="SUPFAM" id="SSF161098">
    <property type="entry name" value="MetI-like"/>
    <property type="match status" value="1"/>
</dbReference>
<keyword evidence="5 7" id="KW-1133">Transmembrane helix</keyword>
<keyword evidence="10" id="KW-1185">Reference proteome</keyword>
<dbReference type="Proteomes" id="UP000237947">
    <property type="component" value="Chromosome"/>
</dbReference>
<feature type="transmembrane region" description="Helical" evidence="7">
    <location>
        <begin position="235"/>
        <end position="258"/>
    </location>
</feature>
<dbReference type="InterPro" id="IPR051393">
    <property type="entry name" value="ABC_transporter_permease"/>
</dbReference>
<name>A0A2S0KNW1_9FIRM</name>
<evidence type="ECO:0000313" key="10">
    <source>
        <dbReference type="Proteomes" id="UP000237947"/>
    </source>
</evidence>
<feature type="transmembrane region" description="Helical" evidence="7">
    <location>
        <begin position="94"/>
        <end position="115"/>
    </location>
</feature>
<dbReference type="RefSeq" id="WP_106012642.1">
    <property type="nucleotide sequence ID" value="NZ_CP027226.1"/>
</dbReference>
<evidence type="ECO:0000256" key="1">
    <source>
        <dbReference type="ARBA" id="ARBA00004651"/>
    </source>
</evidence>
<dbReference type="InterPro" id="IPR000515">
    <property type="entry name" value="MetI-like"/>
</dbReference>
<keyword evidence="4 7" id="KW-0812">Transmembrane</keyword>
<keyword evidence="3" id="KW-1003">Cell membrane</keyword>
<dbReference type="GO" id="GO:0005886">
    <property type="term" value="C:plasma membrane"/>
    <property type="evidence" value="ECO:0007669"/>
    <property type="project" value="UniProtKB-SubCell"/>
</dbReference>
<organism evidence="9 10">
    <name type="scientific">Fastidiosipila sanguinis</name>
    <dbReference type="NCBI Taxonomy" id="236753"/>
    <lineage>
        <taxon>Bacteria</taxon>
        <taxon>Bacillati</taxon>
        <taxon>Bacillota</taxon>
        <taxon>Clostridia</taxon>
        <taxon>Eubacteriales</taxon>
        <taxon>Oscillospiraceae</taxon>
        <taxon>Fastidiosipila</taxon>
    </lineage>
</organism>
<evidence type="ECO:0000259" key="8">
    <source>
        <dbReference type="PROSITE" id="PS50928"/>
    </source>
</evidence>
<reference evidence="10" key="1">
    <citation type="submission" date="2018-02" db="EMBL/GenBank/DDBJ databases">
        <authorList>
            <person name="Holder M.E."/>
            <person name="Ajami N.J."/>
            <person name="Petrosino J.F."/>
        </authorList>
    </citation>
    <scope>NUCLEOTIDE SEQUENCE [LARGE SCALE GENOMIC DNA]</scope>
    <source>
        <strain evidence="10">CCUG 47711</strain>
    </source>
</reference>
<evidence type="ECO:0000256" key="3">
    <source>
        <dbReference type="ARBA" id="ARBA00022475"/>
    </source>
</evidence>
<dbReference type="CDD" id="cd06261">
    <property type="entry name" value="TM_PBP2"/>
    <property type="match status" value="1"/>
</dbReference>
<dbReference type="PANTHER" id="PTHR30193:SF44">
    <property type="entry name" value="LACTOSE TRANSPORT SYSTEM PERMEASE PROTEIN LACF"/>
    <property type="match status" value="1"/>
</dbReference>
<sequence length="321" mass="36631">MSKNKDQSEVKTKKGKKWKSTDLELVILGLPTFIYFFLFMYLPLPGLLLAFKNYRPKPGHNFFYSLFTSKSAGFKNFEVLFRTPDAPKMIFNTLFYNIIGIILGAILPVAIAMMLSELRSKKVMKTTQTMMFLPHFLSWVVVSNIVYAFLAPNRGYINNVLLANSSKQIDWYNTPQYWRFILIFMNQWKSIGYTSIIYMSAITSIDNSLYEAAMIDGATKFQQARFITIPHLRRTISVMLIMSIGSIFTTGLDLYYLVPRQAFPLYDTYITVDVYVYNSATKAGNLPQGSAVGFLQSVIGFFMVVAANLVIKKVDPESSLF</sequence>
<dbReference type="PROSITE" id="PS50928">
    <property type="entry name" value="ABC_TM1"/>
    <property type="match status" value="1"/>
</dbReference>
<evidence type="ECO:0000313" key="9">
    <source>
        <dbReference type="EMBL" id="AVM42689.1"/>
    </source>
</evidence>
<evidence type="ECO:0000256" key="5">
    <source>
        <dbReference type="ARBA" id="ARBA00022989"/>
    </source>
</evidence>
<dbReference type="AlphaFoldDB" id="A0A2S0KNW1"/>
<feature type="transmembrane region" description="Helical" evidence="7">
    <location>
        <begin position="291"/>
        <end position="311"/>
    </location>
</feature>
<feature type="transmembrane region" description="Helical" evidence="7">
    <location>
        <begin position="136"/>
        <end position="157"/>
    </location>
</feature>
<proteinExistence type="inferred from homology"/>
<dbReference type="PANTHER" id="PTHR30193">
    <property type="entry name" value="ABC TRANSPORTER PERMEASE PROTEIN"/>
    <property type="match status" value="1"/>
</dbReference>
<dbReference type="Gene3D" id="1.10.3720.10">
    <property type="entry name" value="MetI-like"/>
    <property type="match status" value="1"/>
</dbReference>
<accession>A0A2S0KNW1</accession>
<gene>
    <name evidence="9" type="ORF">C5Q98_05440</name>
</gene>
<comment type="subcellular location">
    <subcellularLocation>
        <location evidence="1 7">Cell membrane</location>
        <topology evidence="1 7">Multi-pass membrane protein</topology>
    </subcellularLocation>
</comment>
<evidence type="ECO:0000256" key="4">
    <source>
        <dbReference type="ARBA" id="ARBA00022692"/>
    </source>
</evidence>
<evidence type="ECO:0000256" key="7">
    <source>
        <dbReference type="RuleBase" id="RU363032"/>
    </source>
</evidence>
<dbReference type="Pfam" id="PF00528">
    <property type="entry name" value="BPD_transp_1"/>
    <property type="match status" value="1"/>
</dbReference>
<dbReference type="GO" id="GO:0055085">
    <property type="term" value="P:transmembrane transport"/>
    <property type="evidence" value="ECO:0007669"/>
    <property type="project" value="InterPro"/>
</dbReference>